<keyword evidence="2" id="KW-0472">Membrane</keyword>
<dbReference type="SUPFAM" id="SSF53474">
    <property type="entry name" value="alpha/beta-Hydrolases"/>
    <property type="match status" value="1"/>
</dbReference>
<dbReference type="VEuPathDB" id="CryptoDB:Cvel_4194"/>
<evidence type="ECO:0000256" key="1">
    <source>
        <dbReference type="SAM" id="MobiDB-lite"/>
    </source>
</evidence>
<keyword evidence="2" id="KW-0812">Transmembrane</keyword>
<accession>A0A0G4G5G3</accession>
<evidence type="ECO:0000256" key="2">
    <source>
        <dbReference type="SAM" id="Phobius"/>
    </source>
</evidence>
<gene>
    <name evidence="3" type="ORF">Cvel_4194</name>
</gene>
<proteinExistence type="predicted"/>
<keyword evidence="2" id="KW-1133">Transmembrane helix</keyword>
<reference evidence="3" key="1">
    <citation type="submission" date="2014-11" db="EMBL/GenBank/DDBJ databases">
        <authorList>
            <person name="Otto D Thomas"/>
            <person name="Naeem Raeece"/>
        </authorList>
    </citation>
    <scope>NUCLEOTIDE SEQUENCE</scope>
</reference>
<organism evidence="3">
    <name type="scientific">Chromera velia CCMP2878</name>
    <dbReference type="NCBI Taxonomy" id="1169474"/>
    <lineage>
        <taxon>Eukaryota</taxon>
        <taxon>Sar</taxon>
        <taxon>Alveolata</taxon>
        <taxon>Colpodellida</taxon>
        <taxon>Chromeraceae</taxon>
        <taxon>Chromera</taxon>
    </lineage>
</organism>
<feature type="transmembrane region" description="Helical" evidence="2">
    <location>
        <begin position="31"/>
        <end position="51"/>
    </location>
</feature>
<dbReference type="PANTHER" id="PTHR35128">
    <property type="entry name" value="SECRETION-REGULATING GUANINE NUCLEOTIDE EXCHANGE FACTOR"/>
    <property type="match status" value="1"/>
</dbReference>
<evidence type="ECO:0000313" key="3">
    <source>
        <dbReference type="EMBL" id="CEM23689.1"/>
    </source>
</evidence>
<protein>
    <submittedName>
        <fullName evidence="3">Uncharacterized protein</fullName>
    </submittedName>
</protein>
<dbReference type="InterPro" id="IPR029058">
    <property type="entry name" value="AB_hydrolase_fold"/>
</dbReference>
<sequence length="387" mass="42870">MAGSSDGVVGESRKEPSPSPGEAAKGFLKPWAFVSICVMAGVLLLGSVPVVRIGDGGEMTQASKESDASQQAQSLSEGISPFEGAKHPASAIPYEEHAASGTLYALPDREPRGVAFLFHGCTRDAKHFFEPYPEDVRITRTLLDAGLAVVVFQSQDRESKCWGVFQWSPKDDVEPVTEGLAKFAEEKETALGLAGLPKLFIGFSSGGHFVTELVGRVNMDGALVYISRGEKGFSRYPDVPLPKKMAWLAMSQDRGSWAASPSQVRAQIEDNRQKEMKHRLWIAKPRPLEPLTLAERIAGVSLEQSKKAYELAREGGYLTETNLIQKDPRKTDIKKILLPVLEMEGYTEQEVTQHLSVVLNRLYCEHEMTDDFLPEMIEYLLEKRNRM</sequence>
<dbReference type="Gene3D" id="3.40.50.1820">
    <property type="entry name" value="alpha/beta hydrolase"/>
    <property type="match status" value="1"/>
</dbReference>
<dbReference type="EMBL" id="CDMZ01000904">
    <property type="protein sequence ID" value="CEM23689.1"/>
    <property type="molecule type" value="Genomic_DNA"/>
</dbReference>
<dbReference type="AlphaFoldDB" id="A0A0G4G5G3"/>
<dbReference type="PhylomeDB" id="A0A0G4G5G3"/>
<feature type="region of interest" description="Disordered" evidence="1">
    <location>
        <begin position="1"/>
        <end position="22"/>
    </location>
</feature>
<name>A0A0G4G5G3_9ALVE</name>
<dbReference type="PANTHER" id="PTHR35128:SF1">
    <property type="entry name" value="SECRETION-REGULATING GUANINE NUCLEOTIDE EXCHANGE FACTOR"/>
    <property type="match status" value="1"/>
</dbReference>